<proteinExistence type="predicted"/>
<dbReference type="AlphaFoldDB" id="A0A2A6E048"/>
<evidence type="ECO:0000313" key="3">
    <source>
        <dbReference type="Proteomes" id="UP000243688"/>
    </source>
</evidence>
<name>A0A2A6E048_9BACL</name>
<gene>
    <name evidence="2" type="ORF">BLM47_08595</name>
</gene>
<evidence type="ECO:0008006" key="4">
    <source>
        <dbReference type="Google" id="ProtNLM"/>
    </source>
</evidence>
<sequence>MRMHVRQLELGTLICAQCNRILDTFDTEKVTVYYGVCPEPNDCRSRDNHAESNRREDFER</sequence>
<organism evidence="2 3">
    <name type="scientific">Candidatus Reconcilbacillus cellulovorans</name>
    <dbReference type="NCBI Taxonomy" id="1906605"/>
    <lineage>
        <taxon>Bacteria</taxon>
        <taxon>Bacillati</taxon>
        <taxon>Bacillota</taxon>
        <taxon>Bacilli</taxon>
        <taxon>Bacillales</taxon>
        <taxon>Paenibacillaceae</taxon>
        <taxon>Candidatus Reconcilbacillus</taxon>
    </lineage>
</organism>
<dbReference type="Proteomes" id="UP000243688">
    <property type="component" value="Unassembled WGS sequence"/>
</dbReference>
<accession>A0A2A6E048</accession>
<dbReference type="Pfam" id="PF13790">
    <property type="entry name" value="SR1P"/>
    <property type="match status" value="1"/>
</dbReference>
<evidence type="ECO:0000313" key="2">
    <source>
        <dbReference type="EMBL" id="PDO10186.1"/>
    </source>
</evidence>
<dbReference type="InterPro" id="IPR025236">
    <property type="entry name" value="SR1P"/>
</dbReference>
<feature type="compositionally biased region" description="Basic and acidic residues" evidence="1">
    <location>
        <begin position="41"/>
        <end position="60"/>
    </location>
</feature>
<evidence type="ECO:0000256" key="1">
    <source>
        <dbReference type="SAM" id="MobiDB-lite"/>
    </source>
</evidence>
<comment type="caution">
    <text evidence="2">The sequence shown here is derived from an EMBL/GenBank/DDBJ whole genome shotgun (WGS) entry which is preliminary data.</text>
</comment>
<dbReference type="EMBL" id="MOXJ01000018">
    <property type="protein sequence ID" value="PDO10186.1"/>
    <property type="molecule type" value="Genomic_DNA"/>
</dbReference>
<protein>
    <recommendedName>
        <fullName evidence="4">GapA-binding peptide SR1P</fullName>
    </recommendedName>
</protein>
<feature type="region of interest" description="Disordered" evidence="1">
    <location>
        <begin position="40"/>
        <end position="60"/>
    </location>
</feature>
<reference evidence="2 3" key="1">
    <citation type="submission" date="2016-12" db="EMBL/GenBank/DDBJ databases">
        <title>Candidatus Reconcilibacillus cellulovorans genome.</title>
        <authorList>
            <person name="Kolinko S."/>
            <person name="Wu Y.-W."/>
            <person name="Tachea F."/>
            <person name="Denzel E."/>
            <person name="Hiras J."/>
            <person name="Baecker N."/>
            <person name="Chan L.J."/>
            <person name="Eichorst S.A."/>
            <person name="Frey D."/>
            <person name="Adams P.D."/>
            <person name="Pray T."/>
            <person name="Tanjore D."/>
            <person name="Petzold C.J."/>
            <person name="Gladden J.M."/>
            <person name="Simmons B.A."/>
            <person name="Singer S.W."/>
        </authorList>
    </citation>
    <scope>NUCLEOTIDE SEQUENCE [LARGE SCALE GENOMIC DNA]</scope>
    <source>
        <strain evidence="2">JTherm</strain>
    </source>
</reference>